<dbReference type="AlphaFoldDB" id="A0A1I8NKJ6"/>
<evidence type="ECO:0008006" key="2">
    <source>
        <dbReference type="Google" id="ProtNLM"/>
    </source>
</evidence>
<organism evidence="1">
    <name type="scientific">Musca domestica</name>
    <name type="common">House fly</name>
    <dbReference type="NCBI Taxonomy" id="7370"/>
    <lineage>
        <taxon>Eukaryota</taxon>
        <taxon>Metazoa</taxon>
        <taxon>Ecdysozoa</taxon>
        <taxon>Arthropoda</taxon>
        <taxon>Hexapoda</taxon>
        <taxon>Insecta</taxon>
        <taxon>Pterygota</taxon>
        <taxon>Neoptera</taxon>
        <taxon>Endopterygota</taxon>
        <taxon>Diptera</taxon>
        <taxon>Brachycera</taxon>
        <taxon>Muscomorpha</taxon>
        <taxon>Muscoidea</taxon>
        <taxon>Muscidae</taxon>
        <taxon>Musca</taxon>
    </lineage>
</organism>
<dbReference type="GO" id="GO:0005549">
    <property type="term" value="F:odorant binding"/>
    <property type="evidence" value="ECO:0007669"/>
    <property type="project" value="InterPro"/>
</dbReference>
<dbReference type="Gene3D" id="1.10.238.20">
    <property type="entry name" value="Pheromone/general odorant binding protein domain"/>
    <property type="match status" value="1"/>
</dbReference>
<name>A0A1I8NKJ6_MUSDO</name>
<evidence type="ECO:0000313" key="1">
    <source>
        <dbReference type="EnsemblMetazoa" id="MDOA016647-PA"/>
    </source>
</evidence>
<reference evidence="1" key="1">
    <citation type="submission" date="2020-05" db="UniProtKB">
        <authorList>
            <consortium name="EnsemblMetazoa"/>
        </authorList>
    </citation>
    <scope>IDENTIFICATION</scope>
    <source>
        <strain evidence="1">Aabys</strain>
    </source>
</reference>
<proteinExistence type="predicted"/>
<gene>
    <name evidence="1" type="primary">105262020</name>
</gene>
<accession>A0A1I8NKJ6</accession>
<protein>
    <recommendedName>
        <fullName evidence="2">Odorant binding protein</fullName>
    </recommendedName>
</protein>
<dbReference type="VEuPathDB" id="VectorBase:MDOA016647"/>
<dbReference type="InterPro" id="IPR036728">
    <property type="entry name" value="PBP_GOBP_sf"/>
</dbReference>
<dbReference type="EnsemblMetazoa" id="MDOA016647-RA">
    <property type="protein sequence ID" value="MDOA016647-PA"/>
    <property type="gene ID" value="MDOA016647"/>
</dbReference>
<dbReference type="SUPFAM" id="SSF47565">
    <property type="entry name" value="Insect pheromone/odorant-binding proteins"/>
    <property type="match status" value="1"/>
</dbReference>
<sequence length="109" mass="12481">DYYDLRYLKPARNYPIKCYRACAFIDCKAFNADGSFVANAGENLAFSMSRKNPHIWNQAFDVANFCIKTLPEITFEHAQKSYNVCDKTEDFLQCVRANLPQGSSFDGLF</sequence>